<gene>
    <name evidence="2" type="ORF">KUH32_08520</name>
</gene>
<evidence type="ECO:0008006" key="4">
    <source>
        <dbReference type="Google" id="ProtNLM"/>
    </source>
</evidence>
<comment type="caution">
    <text evidence="2">The sequence shown here is derived from an EMBL/GenBank/DDBJ whole genome shotgun (WGS) entry which is preliminary data.</text>
</comment>
<feature type="signal peptide" evidence="1">
    <location>
        <begin position="1"/>
        <end position="22"/>
    </location>
</feature>
<evidence type="ECO:0000313" key="3">
    <source>
        <dbReference type="Proteomes" id="UP001166293"/>
    </source>
</evidence>
<proteinExistence type="predicted"/>
<reference evidence="2" key="1">
    <citation type="submission" date="2021-06" db="EMBL/GenBank/DDBJ databases">
        <title>Thalassococcus sp. CAU 1522 isolated from sea sand, Republic of Korea.</title>
        <authorList>
            <person name="Kim W."/>
        </authorList>
    </citation>
    <scope>NUCLEOTIDE SEQUENCE</scope>
    <source>
        <strain evidence="2">CAU 1522</strain>
    </source>
</reference>
<dbReference type="EMBL" id="JAHRWL010000001">
    <property type="protein sequence ID" value="MBV2359816.1"/>
    <property type="molecule type" value="Genomic_DNA"/>
</dbReference>
<dbReference type="Proteomes" id="UP001166293">
    <property type="component" value="Unassembled WGS sequence"/>
</dbReference>
<dbReference type="RefSeq" id="WP_217777610.1">
    <property type="nucleotide sequence ID" value="NZ_JAHRWL010000001.1"/>
</dbReference>
<organism evidence="2 3">
    <name type="scientific">Thalassococcus arenae</name>
    <dbReference type="NCBI Taxonomy" id="2851652"/>
    <lineage>
        <taxon>Bacteria</taxon>
        <taxon>Pseudomonadati</taxon>
        <taxon>Pseudomonadota</taxon>
        <taxon>Alphaproteobacteria</taxon>
        <taxon>Rhodobacterales</taxon>
        <taxon>Roseobacteraceae</taxon>
        <taxon>Thalassococcus</taxon>
    </lineage>
</organism>
<protein>
    <recommendedName>
        <fullName evidence="4">Lipoprotein</fullName>
    </recommendedName>
</protein>
<evidence type="ECO:0000313" key="2">
    <source>
        <dbReference type="EMBL" id="MBV2359816.1"/>
    </source>
</evidence>
<evidence type="ECO:0000256" key="1">
    <source>
        <dbReference type="SAM" id="SignalP"/>
    </source>
</evidence>
<feature type="chain" id="PRO_5045718368" description="Lipoprotein" evidence="1">
    <location>
        <begin position="23"/>
        <end position="202"/>
    </location>
</feature>
<sequence>MLRVFAVLSLVLALANCTNATADLEGPTEPLGDFRLGHVGVVAPNLQKLLVSRDATQEEWIAAVGGALETRFERFEGDKFYHLGVSVEAYSLPPPVVPGKSALSLRVTVWDDAAQAKLNDESEVINVIRVFESRLTQTRETQMQALVDEAAKAVEDWLRERQAEQGWFGGVPADAPAAEPAAAPAAVAVEAPPAPDAVFSGE</sequence>
<keyword evidence="3" id="KW-1185">Reference proteome</keyword>
<keyword evidence="1" id="KW-0732">Signal</keyword>
<name>A0ABS6N727_9RHOB</name>
<accession>A0ABS6N727</accession>